<sequence length="484" mass="53113">MNGASLGQDMGMDMCEDINMPLDPDLNINFENGLGQDHIEPMQNSSSLDSGYQNAFSTTIAPLSLSMNAMAMSTVTASAFDNIGQVQPTHYESASPTIFPFEEPSGLQEETFAYGNPRDAHVFDTYMDPPATSTASSYKGQYSLPPPMSREPEPTADFARKNSVSLVCSRTHQSQNHHNVGMSAVDFVLPSIENHDPFGYNLSRGNSPSLSASQDRRCSDSSGNSLESLMENIESSRSNPNQHNPPVAQSSNINGAPPADPTDWRARLYYCEKAVHKASLDASLVRLLEFPEGLDGHELAARRAANLRFDRIREQRLKDRNNEAAKRSRQRKVRRIEDAEQQIENLKLDRTYLLERVAILEKQLAAAVKTGVAAAGTASSEISEAKPVQIPQGVHKPYKLRGGRPDRVSRSGQSSKSQPRRSTALERGLDRGGHVGRATRSRASHYTELRVDEDDESDEEKIASDDDSNGSGKLGHLINVDTTA</sequence>
<feature type="region of interest" description="Disordered" evidence="2">
    <location>
        <begin position="377"/>
        <end position="484"/>
    </location>
</feature>
<feature type="compositionally biased region" description="Polar residues" evidence="2">
    <location>
        <begin position="203"/>
        <end position="213"/>
    </location>
</feature>
<dbReference type="PROSITE" id="PS00036">
    <property type="entry name" value="BZIP_BASIC"/>
    <property type="match status" value="1"/>
</dbReference>
<feature type="region of interest" description="Disordered" evidence="2">
    <location>
        <begin position="132"/>
        <end position="157"/>
    </location>
</feature>
<dbReference type="SUPFAM" id="SSF57959">
    <property type="entry name" value="Leucine zipper domain"/>
    <property type="match status" value="1"/>
</dbReference>
<keyword evidence="1" id="KW-0175">Coiled coil</keyword>
<evidence type="ECO:0000259" key="3">
    <source>
        <dbReference type="PROSITE" id="PS50217"/>
    </source>
</evidence>
<feature type="compositionally biased region" description="Basic and acidic residues" evidence="2">
    <location>
        <begin position="423"/>
        <end position="433"/>
    </location>
</feature>
<dbReference type="SMART" id="SM00338">
    <property type="entry name" value="BRLZ"/>
    <property type="match status" value="1"/>
</dbReference>
<dbReference type="CDD" id="cd14686">
    <property type="entry name" value="bZIP"/>
    <property type="match status" value="1"/>
</dbReference>
<dbReference type="InterPro" id="IPR004827">
    <property type="entry name" value="bZIP"/>
</dbReference>
<feature type="coiled-coil region" evidence="1">
    <location>
        <begin position="322"/>
        <end position="356"/>
    </location>
</feature>
<feature type="compositionally biased region" description="Polar residues" evidence="2">
    <location>
        <begin position="410"/>
        <end position="421"/>
    </location>
</feature>
<protein>
    <recommendedName>
        <fullName evidence="3">BZIP domain-containing protein</fullName>
    </recommendedName>
</protein>
<evidence type="ECO:0000256" key="2">
    <source>
        <dbReference type="SAM" id="MobiDB-lite"/>
    </source>
</evidence>
<accession>A0ABP0DP62</accession>
<name>A0ABP0DP62_9PEZI</name>
<feature type="domain" description="BZIP" evidence="3">
    <location>
        <begin position="311"/>
        <end position="364"/>
    </location>
</feature>
<evidence type="ECO:0000313" key="4">
    <source>
        <dbReference type="EMBL" id="CAK7270064.1"/>
    </source>
</evidence>
<gene>
    <name evidence="4" type="ORF">SEPCBS57363_003912</name>
</gene>
<comment type="caution">
    <text evidence="4">The sequence shown here is derived from an EMBL/GenBank/DDBJ whole genome shotgun (WGS) entry which is preliminary data.</text>
</comment>
<dbReference type="Proteomes" id="UP001642501">
    <property type="component" value="Unassembled WGS sequence"/>
</dbReference>
<reference evidence="4 5" key="1">
    <citation type="submission" date="2024-01" db="EMBL/GenBank/DDBJ databases">
        <authorList>
            <person name="Allen C."/>
            <person name="Tagirdzhanova G."/>
        </authorList>
    </citation>
    <scope>NUCLEOTIDE SEQUENCE [LARGE SCALE GENOMIC DNA]</scope>
    <source>
        <strain evidence="4 5">CBS 573.63</strain>
    </source>
</reference>
<dbReference type="InterPro" id="IPR046347">
    <property type="entry name" value="bZIP_sf"/>
</dbReference>
<dbReference type="EMBL" id="CAWUOM010000067">
    <property type="protein sequence ID" value="CAK7270064.1"/>
    <property type="molecule type" value="Genomic_DNA"/>
</dbReference>
<proteinExistence type="predicted"/>
<dbReference type="Gene3D" id="1.20.5.170">
    <property type="match status" value="1"/>
</dbReference>
<evidence type="ECO:0000313" key="5">
    <source>
        <dbReference type="Proteomes" id="UP001642501"/>
    </source>
</evidence>
<evidence type="ECO:0000256" key="1">
    <source>
        <dbReference type="SAM" id="Coils"/>
    </source>
</evidence>
<dbReference type="PROSITE" id="PS50217">
    <property type="entry name" value="BZIP"/>
    <property type="match status" value="1"/>
</dbReference>
<feature type="compositionally biased region" description="Polar residues" evidence="2">
    <location>
        <begin position="220"/>
        <end position="254"/>
    </location>
</feature>
<feature type="region of interest" description="Disordered" evidence="2">
    <location>
        <begin position="199"/>
        <end position="259"/>
    </location>
</feature>
<organism evidence="4 5">
    <name type="scientific">Sporothrix epigloea</name>
    <dbReference type="NCBI Taxonomy" id="1892477"/>
    <lineage>
        <taxon>Eukaryota</taxon>
        <taxon>Fungi</taxon>
        <taxon>Dikarya</taxon>
        <taxon>Ascomycota</taxon>
        <taxon>Pezizomycotina</taxon>
        <taxon>Sordariomycetes</taxon>
        <taxon>Sordariomycetidae</taxon>
        <taxon>Ophiostomatales</taxon>
        <taxon>Ophiostomataceae</taxon>
        <taxon>Sporothrix</taxon>
    </lineage>
</organism>
<keyword evidence="5" id="KW-1185">Reference proteome</keyword>